<dbReference type="Proteomes" id="UP000178759">
    <property type="component" value="Unassembled WGS sequence"/>
</dbReference>
<accession>A0A1F6AI89</accession>
<dbReference type="AlphaFoldDB" id="A0A1F6AI89"/>
<evidence type="ECO:0000313" key="2">
    <source>
        <dbReference type="EMBL" id="OGG24425.1"/>
    </source>
</evidence>
<sequence length="102" mass="11680">MAEPEESIDRQREAMEEIGRRITRGEKVSLQDQLKYYNWRKVNLSQVLQNSSDPKKFAKIHHKLEGVENRIAEINGEIMNSGRRGGGVMGQGSIKDSRNTPR</sequence>
<reference evidence="2 3" key="1">
    <citation type="journal article" date="2016" name="Nat. Commun.">
        <title>Thousands of microbial genomes shed light on interconnected biogeochemical processes in an aquifer system.</title>
        <authorList>
            <person name="Anantharaman K."/>
            <person name="Brown C.T."/>
            <person name="Hug L.A."/>
            <person name="Sharon I."/>
            <person name="Castelle C.J."/>
            <person name="Probst A.J."/>
            <person name="Thomas B.C."/>
            <person name="Singh A."/>
            <person name="Wilkins M.J."/>
            <person name="Karaoz U."/>
            <person name="Brodie E.L."/>
            <person name="Williams K.H."/>
            <person name="Hubbard S.S."/>
            <person name="Banfield J.F."/>
        </authorList>
    </citation>
    <scope>NUCLEOTIDE SEQUENCE [LARGE SCALE GENOMIC DNA]</scope>
</reference>
<dbReference type="STRING" id="1798392.A3A79_04550"/>
<organism evidence="2 3">
    <name type="scientific">Candidatus Gottesmanbacteria bacterium RIFCSPLOWO2_01_FULL_43_11b</name>
    <dbReference type="NCBI Taxonomy" id="1798392"/>
    <lineage>
        <taxon>Bacteria</taxon>
        <taxon>Candidatus Gottesmaniibacteriota</taxon>
    </lineage>
</organism>
<name>A0A1F6AI89_9BACT</name>
<proteinExistence type="predicted"/>
<comment type="caution">
    <text evidence="2">The sequence shown here is derived from an EMBL/GenBank/DDBJ whole genome shotgun (WGS) entry which is preliminary data.</text>
</comment>
<protein>
    <submittedName>
        <fullName evidence="2">Uncharacterized protein</fullName>
    </submittedName>
</protein>
<evidence type="ECO:0000313" key="3">
    <source>
        <dbReference type="Proteomes" id="UP000178759"/>
    </source>
</evidence>
<evidence type="ECO:0000256" key="1">
    <source>
        <dbReference type="SAM" id="MobiDB-lite"/>
    </source>
</evidence>
<dbReference type="EMBL" id="MFJV01000001">
    <property type="protein sequence ID" value="OGG24425.1"/>
    <property type="molecule type" value="Genomic_DNA"/>
</dbReference>
<feature type="region of interest" description="Disordered" evidence="1">
    <location>
        <begin position="79"/>
        <end position="102"/>
    </location>
</feature>
<gene>
    <name evidence="2" type="ORF">A3A79_04550</name>
</gene>